<dbReference type="Pfam" id="PF13385">
    <property type="entry name" value="Laminin_G_3"/>
    <property type="match status" value="1"/>
</dbReference>
<evidence type="ECO:0000256" key="1">
    <source>
        <dbReference type="SAM" id="SignalP"/>
    </source>
</evidence>
<dbReference type="KEGG" id="osg:BST96_00890"/>
<keyword evidence="3" id="KW-1185">Reference proteome</keyword>
<dbReference type="InterPro" id="IPR013320">
    <property type="entry name" value="ConA-like_dom_sf"/>
</dbReference>
<dbReference type="Proteomes" id="UP000193450">
    <property type="component" value="Chromosome"/>
</dbReference>
<evidence type="ECO:0008006" key="4">
    <source>
        <dbReference type="Google" id="ProtNLM"/>
    </source>
</evidence>
<gene>
    <name evidence="2" type="ORF">BST96_00890</name>
</gene>
<accession>A0A1X9N3M9</accession>
<feature type="signal peptide" evidence="1">
    <location>
        <begin position="1"/>
        <end position="21"/>
    </location>
</feature>
<feature type="chain" id="PRO_5010992193" description="Cytochrome c domain-containing protein" evidence="1">
    <location>
        <begin position="22"/>
        <end position="511"/>
    </location>
</feature>
<name>A0A1X9N3M9_9GAMM</name>
<dbReference type="AlphaFoldDB" id="A0A1X9N3M9"/>
<evidence type="ECO:0000313" key="2">
    <source>
        <dbReference type="EMBL" id="ARN72790.1"/>
    </source>
</evidence>
<dbReference type="RefSeq" id="WP_169713855.1">
    <property type="nucleotide sequence ID" value="NZ_CP019343.1"/>
</dbReference>
<dbReference type="STRING" id="716816.BST96_00890"/>
<dbReference type="SUPFAM" id="SSF49899">
    <property type="entry name" value="Concanavalin A-like lectins/glucanases"/>
    <property type="match status" value="1"/>
</dbReference>
<evidence type="ECO:0000313" key="3">
    <source>
        <dbReference type="Proteomes" id="UP000193450"/>
    </source>
</evidence>
<reference evidence="2 3" key="1">
    <citation type="submission" date="2016-11" db="EMBL/GenBank/DDBJ databases">
        <title>Trade-off between light-utilization and light-protection in marine flavobacteria.</title>
        <authorList>
            <person name="Kumagai Y."/>
        </authorList>
    </citation>
    <scope>NUCLEOTIDE SEQUENCE [LARGE SCALE GENOMIC DNA]</scope>
    <source>
        <strain evidence="2 3">NBRC 107125</strain>
    </source>
</reference>
<sequence>MHFFQTIIRPALLIAVLLLQACSGGSGGGSSEREAVVEDTTIDGFIYSGPVPANSEIQSFKSAFYDNVVIRCGSCHTSGGVGTTAFVDNDDVNLAWDEARKVTNLLDPGASAVVTRVENGHNCWLSSNASCAAAMTGYIERWAQGESQSASTVTLLPRTSQALAGLKILPASYGDAVSEVSFDLTAEPELLYLLNTYCSDCHSGNADTPQSPYFASDDPAIAYAAMAGKIDLANPANSRFVVRLNSNHNCWSSDCAADALVIENAIGRLADDLPEVDVDSALVISQAQVLETDGIIASGGGRIETDVIAKWEFREGEGSQVADTSGVQPEIPLTVLGEFDWVGGWGVSLTDGRVQGAVSGSSKLYDRIAIAGEYTIEAWVAPNNVTQEDAWIVGYAGGPESRNSLLTQTLYNYDFYNRSSANAESNGGPATSTEDDDEIAQATLQHVVLTYDPINGRKIFVNGEDTGVVDEQGPVTYPIGVMPLPLSWVMTLLVVRPGRVLFAWWPSIVAA</sequence>
<dbReference type="EMBL" id="CP019343">
    <property type="protein sequence ID" value="ARN72790.1"/>
    <property type="molecule type" value="Genomic_DNA"/>
</dbReference>
<organism evidence="2 3">
    <name type="scientific">Oceanicoccus sagamiensis</name>
    <dbReference type="NCBI Taxonomy" id="716816"/>
    <lineage>
        <taxon>Bacteria</taxon>
        <taxon>Pseudomonadati</taxon>
        <taxon>Pseudomonadota</taxon>
        <taxon>Gammaproteobacteria</taxon>
        <taxon>Cellvibrionales</taxon>
        <taxon>Spongiibacteraceae</taxon>
        <taxon>Oceanicoccus</taxon>
    </lineage>
</organism>
<proteinExistence type="predicted"/>
<protein>
    <recommendedName>
        <fullName evidence="4">Cytochrome c domain-containing protein</fullName>
    </recommendedName>
</protein>
<dbReference type="Gene3D" id="2.60.120.200">
    <property type="match status" value="1"/>
</dbReference>
<keyword evidence="1" id="KW-0732">Signal</keyword>